<sequence length="108" mass="12421">MDTKRFSQMSEFELQTEIARLNEKAKKAEQLGMMNEFAVYERRVLMAKAYLLDPEDFKPGKTYTLIDGESIFQISYMNGHFAWGYRDNGTALDAVPISLLANEREGDI</sequence>
<dbReference type="Pfam" id="PF08838">
    <property type="entry name" value="DUF1811"/>
    <property type="match status" value="1"/>
</dbReference>
<dbReference type="Gene3D" id="2.30.30.340">
    <property type="entry name" value="Hypothetical protein YfhH like domains"/>
    <property type="match status" value="1"/>
</dbReference>
<evidence type="ECO:0000313" key="2">
    <source>
        <dbReference type="Proteomes" id="UP000315711"/>
    </source>
</evidence>
<dbReference type="SUPFAM" id="SSF101697">
    <property type="entry name" value="Hypothetical protein YfhH"/>
    <property type="match status" value="1"/>
</dbReference>
<dbReference type="AlphaFoldDB" id="A0A562Q808"/>
<evidence type="ECO:0000313" key="1">
    <source>
        <dbReference type="EMBL" id="TWI52887.1"/>
    </source>
</evidence>
<comment type="caution">
    <text evidence="1">The sequence shown here is derived from an EMBL/GenBank/DDBJ whole genome shotgun (WGS) entry which is preliminary data.</text>
</comment>
<dbReference type="Gene3D" id="1.10.287.880">
    <property type="entry name" value="Hypothetical protein YfhH domain"/>
    <property type="match status" value="1"/>
</dbReference>
<dbReference type="InterPro" id="IPR014938">
    <property type="entry name" value="YfhH-like"/>
</dbReference>
<proteinExistence type="predicted"/>
<dbReference type="Proteomes" id="UP000315711">
    <property type="component" value="Unassembled WGS sequence"/>
</dbReference>
<gene>
    <name evidence="1" type="ORF">IQ10_03582</name>
</gene>
<keyword evidence="2" id="KW-1185">Reference proteome</keyword>
<name>A0A562Q808_9BACI</name>
<protein>
    <submittedName>
        <fullName evidence="1">Uncharacterized protein DUF1811</fullName>
    </submittedName>
</protein>
<organism evidence="1 2">
    <name type="scientific">Halalkalibacter nanhaiisediminis</name>
    <dbReference type="NCBI Taxonomy" id="688079"/>
    <lineage>
        <taxon>Bacteria</taxon>
        <taxon>Bacillati</taxon>
        <taxon>Bacillota</taxon>
        <taxon>Bacilli</taxon>
        <taxon>Bacillales</taxon>
        <taxon>Bacillaceae</taxon>
        <taxon>Halalkalibacter</taxon>
    </lineage>
</organism>
<dbReference type="RefSeq" id="WP_144451751.1">
    <property type="nucleotide sequence ID" value="NZ_VLKZ01000016.1"/>
</dbReference>
<accession>A0A562Q808</accession>
<dbReference type="EMBL" id="VLKZ01000016">
    <property type="protein sequence ID" value="TWI52887.1"/>
    <property type="molecule type" value="Genomic_DNA"/>
</dbReference>
<reference evidence="1 2" key="1">
    <citation type="journal article" date="2015" name="Stand. Genomic Sci.">
        <title>Genomic Encyclopedia of Bacterial and Archaeal Type Strains, Phase III: the genomes of soil and plant-associated and newly described type strains.</title>
        <authorList>
            <person name="Whitman W.B."/>
            <person name="Woyke T."/>
            <person name="Klenk H.P."/>
            <person name="Zhou Y."/>
            <person name="Lilburn T.G."/>
            <person name="Beck B.J."/>
            <person name="De Vos P."/>
            <person name="Vandamme P."/>
            <person name="Eisen J.A."/>
            <person name="Garrity G."/>
            <person name="Hugenholtz P."/>
            <person name="Kyrpides N.C."/>
        </authorList>
    </citation>
    <scope>NUCLEOTIDE SEQUENCE [LARGE SCALE GENOMIC DNA]</scope>
    <source>
        <strain evidence="1 2">CGMCC 1.10116</strain>
    </source>
</reference>
<dbReference type="OrthoDB" id="2353288at2"/>
<dbReference type="InterPro" id="IPR036289">
    <property type="entry name" value="YfhH"/>
</dbReference>